<keyword evidence="2" id="KW-1185">Reference proteome</keyword>
<reference evidence="1 2" key="1">
    <citation type="submission" date="2022-10" db="EMBL/GenBank/DDBJ databases">
        <title>Defluviimonas sp. CAU 1641 isolated from mud.</title>
        <authorList>
            <person name="Kim W."/>
        </authorList>
    </citation>
    <scope>NUCLEOTIDE SEQUENCE [LARGE SCALE GENOMIC DNA]</scope>
    <source>
        <strain evidence="1 2">CAU 1641</strain>
    </source>
</reference>
<protein>
    <submittedName>
        <fullName evidence="1">Uncharacterized protein</fullName>
    </submittedName>
</protein>
<comment type="caution">
    <text evidence="1">The sequence shown here is derived from an EMBL/GenBank/DDBJ whole genome shotgun (WGS) entry which is preliminary data.</text>
</comment>
<dbReference type="EMBL" id="JAPDOG010000014">
    <property type="protein sequence ID" value="MCW3782975.1"/>
    <property type="molecule type" value="Genomic_DNA"/>
</dbReference>
<name>A0ABT3J5K9_9RHOB</name>
<dbReference type="RefSeq" id="WP_264772608.1">
    <property type="nucleotide sequence ID" value="NZ_JAPDOG010000014.1"/>
</dbReference>
<gene>
    <name evidence="1" type="ORF">OM960_15610</name>
</gene>
<evidence type="ECO:0000313" key="2">
    <source>
        <dbReference type="Proteomes" id="UP001207582"/>
    </source>
</evidence>
<proteinExistence type="predicted"/>
<accession>A0ABT3J5K9</accession>
<organism evidence="1 2">
    <name type="scientific">Defluviimonas salinarum</name>
    <dbReference type="NCBI Taxonomy" id="2992147"/>
    <lineage>
        <taxon>Bacteria</taxon>
        <taxon>Pseudomonadati</taxon>
        <taxon>Pseudomonadota</taxon>
        <taxon>Alphaproteobacteria</taxon>
        <taxon>Rhodobacterales</taxon>
        <taxon>Paracoccaceae</taxon>
        <taxon>Albidovulum</taxon>
    </lineage>
</organism>
<evidence type="ECO:0000313" key="1">
    <source>
        <dbReference type="EMBL" id="MCW3782975.1"/>
    </source>
</evidence>
<sequence length="198" mass="21105">MAEKPEGKKDDRDWSTRVGVIKAGSLETFKTKDDKDALRALVVNAEGKESIVEAFSEAAQTKLKEVAGSDKPHVFRGPAYFTQGNVAHVMVATVREQGEPTAKKSPEELEAAKAGRAEAGRARAADRDASRVLVEAGSVDLGGKVEKDGASHEVNFIGATFDKDGKSFAYAYFGQMGAEMAERAAEKAKEEEPAGPGM</sequence>
<dbReference type="Proteomes" id="UP001207582">
    <property type="component" value="Unassembled WGS sequence"/>
</dbReference>